<dbReference type="EMBL" id="CATNWA010017659">
    <property type="protein sequence ID" value="CAI9602213.1"/>
    <property type="molecule type" value="Genomic_DNA"/>
</dbReference>
<reference evidence="1" key="1">
    <citation type="submission" date="2023-05" db="EMBL/GenBank/DDBJ databases">
        <authorList>
            <person name="Stuckert A."/>
        </authorList>
    </citation>
    <scope>NUCLEOTIDE SEQUENCE</scope>
</reference>
<sequence>MIEWGQRMLKRTVCRSRQLSSESIAKQHQRVVFRLAQQCVVIFMKWASMAEQLHP</sequence>
<feature type="non-terminal residue" evidence="1">
    <location>
        <position position="55"/>
    </location>
</feature>
<comment type="caution">
    <text evidence="1">The sequence shown here is derived from an EMBL/GenBank/DDBJ whole genome shotgun (WGS) entry which is preliminary data.</text>
</comment>
<dbReference type="Proteomes" id="UP001162483">
    <property type="component" value="Unassembled WGS sequence"/>
</dbReference>
<name>A0ABN9G0K0_9NEOB</name>
<gene>
    <name evidence="1" type="ORF">SPARVUS_LOCUS13098169</name>
</gene>
<protein>
    <submittedName>
        <fullName evidence="1">Uncharacterized protein</fullName>
    </submittedName>
</protein>
<keyword evidence="2" id="KW-1185">Reference proteome</keyword>
<evidence type="ECO:0000313" key="2">
    <source>
        <dbReference type="Proteomes" id="UP001162483"/>
    </source>
</evidence>
<accession>A0ABN9G0K0</accession>
<proteinExistence type="predicted"/>
<evidence type="ECO:0000313" key="1">
    <source>
        <dbReference type="EMBL" id="CAI9602213.1"/>
    </source>
</evidence>
<organism evidence="1 2">
    <name type="scientific">Staurois parvus</name>
    <dbReference type="NCBI Taxonomy" id="386267"/>
    <lineage>
        <taxon>Eukaryota</taxon>
        <taxon>Metazoa</taxon>
        <taxon>Chordata</taxon>
        <taxon>Craniata</taxon>
        <taxon>Vertebrata</taxon>
        <taxon>Euteleostomi</taxon>
        <taxon>Amphibia</taxon>
        <taxon>Batrachia</taxon>
        <taxon>Anura</taxon>
        <taxon>Neobatrachia</taxon>
        <taxon>Ranoidea</taxon>
        <taxon>Ranidae</taxon>
        <taxon>Staurois</taxon>
    </lineage>
</organism>